<dbReference type="PROSITE" id="PS01137">
    <property type="entry name" value="TATD_1"/>
    <property type="match status" value="1"/>
</dbReference>
<reference evidence="2 3" key="1">
    <citation type="journal article" date="2014" name="Int. J. Syst. Evol. Microbiol.">
        <title>Listeria floridensis sp. nov., Listeria aquatica sp. nov., Listeria cornellensis sp. nov., Listeria riparia sp. nov. and Listeria grandensis sp. nov., from agricultural and natural environments.</title>
        <authorList>
            <person name="den Bakker H.C."/>
            <person name="Warchocki S."/>
            <person name="Wright E.M."/>
            <person name="Allred A.F."/>
            <person name="Ahlstrom C."/>
            <person name="Manuel C.S."/>
            <person name="Stasiewicz M.J."/>
            <person name="Burrell A."/>
            <person name="Roof S."/>
            <person name="Strawn L."/>
            <person name="Fortes E.D."/>
            <person name="Nightingale K.K."/>
            <person name="Kephart D."/>
            <person name="Wiedmann M."/>
        </authorList>
    </citation>
    <scope>NUCLEOTIDE SEQUENCE [LARGE SCALE GENOMIC DNA]</scope>
    <source>
        <strain evidence="2 3">FSL S10-1187</strain>
    </source>
</reference>
<evidence type="ECO:0000313" key="2">
    <source>
        <dbReference type="EMBL" id="EUJ28830.1"/>
    </source>
</evidence>
<organism evidence="2 3">
    <name type="scientific">Listeria floridensis FSL S10-1187</name>
    <dbReference type="NCBI Taxonomy" id="1265817"/>
    <lineage>
        <taxon>Bacteria</taxon>
        <taxon>Bacillati</taxon>
        <taxon>Bacillota</taxon>
        <taxon>Bacilli</taxon>
        <taxon>Bacillales</taxon>
        <taxon>Listeriaceae</taxon>
        <taxon>Listeria</taxon>
    </lineage>
</organism>
<keyword evidence="3" id="KW-1185">Reference proteome</keyword>
<dbReference type="Pfam" id="PF01026">
    <property type="entry name" value="TatD_DNase"/>
    <property type="match status" value="1"/>
</dbReference>
<accession>A0ABP3AYE2</accession>
<dbReference type="InterPro" id="IPR001130">
    <property type="entry name" value="TatD-like"/>
</dbReference>
<dbReference type="Proteomes" id="UP000019249">
    <property type="component" value="Unassembled WGS sequence"/>
</dbReference>
<evidence type="ECO:0000256" key="1">
    <source>
        <dbReference type="ARBA" id="ARBA00022801"/>
    </source>
</evidence>
<proteinExistence type="predicted"/>
<protein>
    <submittedName>
        <fullName evidence="2">Deoxyribonuclease YabD</fullName>
    </submittedName>
</protein>
<dbReference type="InterPro" id="IPR032466">
    <property type="entry name" value="Metal_Hydrolase"/>
</dbReference>
<dbReference type="SUPFAM" id="SSF51556">
    <property type="entry name" value="Metallo-dependent hydrolases"/>
    <property type="match status" value="1"/>
</dbReference>
<dbReference type="EMBL" id="AODF01000027">
    <property type="protein sequence ID" value="EUJ28830.1"/>
    <property type="molecule type" value="Genomic_DNA"/>
</dbReference>
<gene>
    <name evidence="2" type="ORF">MFLO_11819</name>
</gene>
<keyword evidence="1" id="KW-0378">Hydrolase</keyword>
<comment type="caution">
    <text evidence="2">The sequence shown here is derived from an EMBL/GenBank/DDBJ whole genome shotgun (WGS) entry which is preliminary data.</text>
</comment>
<sequence length="48" mass="5498">MLFDTHVHLNDTAFDEDLVEVIERAKENDVTKMLLSVSIKKRSNAPLN</sequence>
<dbReference type="InterPro" id="IPR018228">
    <property type="entry name" value="DNase_TatD-rel_CS"/>
</dbReference>
<evidence type="ECO:0000313" key="3">
    <source>
        <dbReference type="Proteomes" id="UP000019249"/>
    </source>
</evidence>
<dbReference type="Gene3D" id="3.20.20.140">
    <property type="entry name" value="Metal-dependent hydrolases"/>
    <property type="match status" value="1"/>
</dbReference>
<name>A0ABP3AYE2_9LIST</name>